<proteinExistence type="inferred from homology"/>
<feature type="transmembrane region" description="Helical" evidence="15">
    <location>
        <begin position="104"/>
        <end position="129"/>
    </location>
</feature>
<dbReference type="EMBL" id="DS268443">
    <property type="protein sequence ID" value="EFP01495.1"/>
    <property type="molecule type" value="Genomic_DNA"/>
</dbReference>
<evidence type="ECO:0000256" key="13">
    <source>
        <dbReference type="RuleBase" id="RU000679"/>
    </source>
</evidence>
<protein>
    <submittedName>
        <fullName evidence="16">Uncharacterized protein</fullName>
    </submittedName>
</protein>
<dbReference type="eggNOG" id="KOG4294">
    <property type="taxonomic scope" value="Eukaryota"/>
</dbReference>
<evidence type="ECO:0000256" key="15">
    <source>
        <dbReference type="SAM" id="Phobius"/>
    </source>
</evidence>
<keyword evidence="6 15" id="KW-1133">Transmembrane helix</keyword>
<name>E3MGF4_CAERE</name>
<dbReference type="PRINTS" id="PR01078">
    <property type="entry name" value="AMINACHANNEL"/>
</dbReference>
<evidence type="ECO:0000256" key="4">
    <source>
        <dbReference type="ARBA" id="ARBA00022461"/>
    </source>
</evidence>
<keyword evidence="9 15" id="KW-0472">Membrane</keyword>
<keyword evidence="11 13" id="KW-0739">Sodium transport</keyword>
<dbReference type="FunCoup" id="E3MGF4">
    <property type="interactions" value="4"/>
</dbReference>
<dbReference type="Gene3D" id="1.10.287.770">
    <property type="entry name" value="YojJ-like"/>
    <property type="match status" value="1"/>
</dbReference>
<evidence type="ECO:0000256" key="10">
    <source>
        <dbReference type="ARBA" id="ARBA00023180"/>
    </source>
</evidence>
<feature type="region of interest" description="Disordered" evidence="14">
    <location>
        <begin position="645"/>
        <end position="699"/>
    </location>
</feature>
<evidence type="ECO:0000256" key="2">
    <source>
        <dbReference type="ARBA" id="ARBA00007193"/>
    </source>
</evidence>
<dbReference type="Proteomes" id="UP000008281">
    <property type="component" value="Unassembled WGS sequence"/>
</dbReference>
<feature type="region of interest" description="Disordered" evidence="14">
    <location>
        <begin position="1"/>
        <end position="30"/>
    </location>
</feature>
<keyword evidence="12 13" id="KW-0407">Ion channel</keyword>
<dbReference type="HOGENOM" id="CLU_023755_0_0_1"/>
<dbReference type="PANTHER" id="PTHR11690">
    <property type="entry name" value="AMILORIDE-SENSITIVE SODIUM CHANNEL-RELATED"/>
    <property type="match status" value="1"/>
</dbReference>
<dbReference type="PANTHER" id="PTHR11690:SF152">
    <property type="entry name" value="AMILORIDE-SENSITIVE SODIUM CHANNEL SUBUNIT ALPHA"/>
    <property type="match status" value="1"/>
</dbReference>
<organism evidence="17">
    <name type="scientific">Caenorhabditis remanei</name>
    <name type="common">Caenorhabditis vulgaris</name>
    <dbReference type="NCBI Taxonomy" id="31234"/>
    <lineage>
        <taxon>Eukaryota</taxon>
        <taxon>Metazoa</taxon>
        <taxon>Ecdysozoa</taxon>
        <taxon>Nematoda</taxon>
        <taxon>Chromadorea</taxon>
        <taxon>Rhabditida</taxon>
        <taxon>Rhabditina</taxon>
        <taxon>Rhabditomorpha</taxon>
        <taxon>Rhabditoidea</taxon>
        <taxon>Rhabditidae</taxon>
        <taxon>Peloderinae</taxon>
        <taxon>Caenorhabditis</taxon>
    </lineage>
</organism>
<dbReference type="GeneID" id="9809255"/>
<evidence type="ECO:0000256" key="6">
    <source>
        <dbReference type="ARBA" id="ARBA00022989"/>
    </source>
</evidence>
<evidence type="ECO:0000256" key="5">
    <source>
        <dbReference type="ARBA" id="ARBA00022692"/>
    </source>
</evidence>
<dbReference type="Pfam" id="PF00858">
    <property type="entry name" value="ASC"/>
    <property type="match status" value="1"/>
</dbReference>
<dbReference type="OMA" id="CENECLA"/>
<dbReference type="RefSeq" id="XP_003104844.2">
    <property type="nucleotide sequence ID" value="XM_003104796.2"/>
</dbReference>
<gene>
    <name evidence="16" type="ORF">CRE_24004</name>
</gene>
<dbReference type="InterPro" id="IPR001873">
    <property type="entry name" value="ENaC"/>
</dbReference>
<dbReference type="STRING" id="31234.E3MGF4"/>
<evidence type="ECO:0000256" key="14">
    <source>
        <dbReference type="SAM" id="MobiDB-lite"/>
    </source>
</evidence>
<evidence type="ECO:0000256" key="11">
    <source>
        <dbReference type="ARBA" id="ARBA00023201"/>
    </source>
</evidence>
<dbReference type="CTD" id="9809255"/>
<sequence length="699" mass="79616">MYIDIPRPSSLPPDSDKEPPPHLSGSDGCEHHDTVRTLRSLKGWGSSTKHLANQLVIEVPVNSYKHVKKIKGVGSAHRETKHFSSTTTMHGPKRIFYGKGVARAFWVLIVGLALAMLIFQIVVLLQMYFSKPTLSQVSFIVNEGGMDFPAVTVCNFNPIKKSYVRELNASGDLTGATLEYLLQTNMDAMFVFSNLDRNNLKQTHDEAETYFQNHTDFQIIKFLRTAGYDCGEMFLTCYFGGRRFDCCKYMKQKVTSLGKCWELDLQNLAPEWMRKQISPGSESGLQMIVDAQLEEELRGEDGDANAIFSDIYENGFRYYIHPPGANAELTSEGISVSPSRTVYSAIKTISHNLLNRKNWGNCSEHWPERYDTFLSYSASACRALCIAQYFNDTCGCAPFTYNVDGKKKICAPYESITCMDNHMLRKLNGTDYLELPDCTECHMECQSTSYTSYNSYGDGFNRGSLEWLKKISNKTETHIKNNVAVINIFFLEMFYTSYSQVQATSLTEILSDIGGNMGMFLGMSVITITELTLFFSKIFWIMFSKRRRQYMYSKKAHEKEKEQQLDDAVKEFQERRSRRNSRENISALSNYSNRIVPLEEFQKKFAYKNGNSMDNLSSTSLDSVIELKFDINELRRQLNQQSSDGIARIRLPTQTTRPNSTNMDNYSSGPPIFTIEPLSRKSSQTPSPPIRGPFYQSSK</sequence>
<feature type="transmembrane region" description="Helical" evidence="15">
    <location>
        <begin position="519"/>
        <end position="543"/>
    </location>
</feature>
<evidence type="ECO:0000256" key="12">
    <source>
        <dbReference type="ARBA" id="ARBA00023303"/>
    </source>
</evidence>
<dbReference type="InParanoid" id="E3MGF4"/>
<comment type="subcellular location">
    <subcellularLocation>
        <location evidence="1">Membrane</location>
        <topology evidence="1">Multi-pass membrane protein</topology>
    </subcellularLocation>
</comment>
<keyword evidence="10" id="KW-0325">Glycoprotein</keyword>
<keyword evidence="8 13" id="KW-0406">Ion transport</keyword>
<keyword evidence="7" id="KW-0915">Sodium</keyword>
<evidence type="ECO:0000313" key="17">
    <source>
        <dbReference type="Proteomes" id="UP000008281"/>
    </source>
</evidence>
<keyword evidence="4 13" id="KW-0894">Sodium channel</keyword>
<keyword evidence="3 13" id="KW-0813">Transport</keyword>
<dbReference type="OrthoDB" id="8065060at2759"/>
<evidence type="ECO:0000256" key="1">
    <source>
        <dbReference type="ARBA" id="ARBA00004141"/>
    </source>
</evidence>
<dbReference type="Gene3D" id="2.60.470.10">
    <property type="entry name" value="Acid-sensing ion channels like domains"/>
    <property type="match status" value="1"/>
</dbReference>
<dbReference type="KEGG" id="crq:GCK72_002242"/>
<evidence type="ECO:0000256" key="3">
    <source>
        <dbReference type="ARBA" id="ARBA00022448"/>
    </source>
</evidence>
<dbReference type="AlphaFoldDB" id="E3MGF4"/>
<evidence type="ECO:0000256" key="9">
    <source>
        <dbReference type="ARBA" id="ARBA00023136"/>
    </source>
</evidence>
<comment type="similarity">
    <text evidence="2 13">Belongs to the amiloride-sensitive sodium channel (TC 1.A.6) family.</text>
</comment>
<evidence type="ECO:0000256" key="8">
    <source>
        <dbReference type="ARBA" id="ARBA00023065"/>
    </source>
</evidence>
<dbReference type="GO" id="GO:0005886">
    <property type="term" value="C:plasma membrane"/>
    <property type="evidence" value="ECO:0007669"/>
    <property type="project" value="TreeGrafter"/>
</dbReference>
<evidence type="ECO:0000256" key="7">
    <source>
        <dbReference type="ARBA" id="ARBA00023053"/>
    </source>
</evidence>
<feature type="compositionally biased region" description="Polar residues" evidence="14">
    <location>
        <begin position="652"/>
        <end position="668"/>
    </location>
</feature>
<accession>E3MGF4</accession>
<reference evidence="16" key="1">
    <citation type="submission" date="2007-07" db="EMBL/GenBank/DDBJ databases">
        <title>PCAP assembly of the Caenorhabditis remanei genome.</title>
        <authorList>
            <consortium name="The Caenorhabditis remanei Sequencing Consortium"/>
            <person name="Wilson R.K."/>
        </authorList>
    </citation>
    <scope>NUCLEOTIDE SEQUENCE [LARGE SCALE GENOMIC DNA]</scope>
    <source>
        <strain evidence="16">PB4641</strain>
    </source>
</reference>
<keyword evidence="17" id="KW-1185">Reference proteome</keyword>
<dbReference type="GO" id="GO:0015280">
    <property type="term" value="F:ligand-gated sodium channel activity"/>
    <property type="evidence" value="ECO:0007669"/>
    <property type="project" value="TreeGrafter"/>
</dbReference>
<evidence type="ECO:0000313" key="16">
    <source>
        <dbReference type="EMBL" id="EFP01495.1"/>
    </source>
</evidence>
<keyword evidence="5 13" id="KW-0812">Transmembrane</keyword>